<organism evidence="8 9">
    <name type="scientific">Oncorhynchus mykiss</name>
    <name type="common">Rainbow trout</name>
    <name type="synonym">Salmo gairdneri</name>
    <dbReference type="NCBI Taxonomy" id="8022"/>
    <lineage>
        <taxon>Eukaryota</taxon>
        <taxon>Metazoa</taxon>
        <taxon>Chordata</taxon>
        <taxon>Craniata</taxon>
        <taxon>Vertebrata</taxon>
        <taxon>Euteleostomi</taxon>
        <taxon>Actinopterygii</taxon>
        <taxon>Neopterygii</taxon>
        <taxon>Teleostei</taxon>
        <taxon>Protacanthopterygii</taxon>
        <taxon>Salmoniformes</taxon>
        <taxon>Salmonidae</taxon>
        <taxon>Salmoninae</taxon>
        <taxon>Oncorhynchus</taxon>
    </lineage>
</organism>
<evidence type="ECO:0000313" key="8">
    <source>
        <dbReference type="EMBL" id="CDQ79298.1"/>
    </source>
</evidence>
<dbReference type="Proteomes" id="UP000193380">
    <property type="component" value="Unassembled WGS sequence"/>
</dbReference>
<feature type="compositionally biased region" description="Basic residues" evidence="5">
    <location>
        <begin position="316"/>
        <end position="332"/>
    </location>
</feature>
<evidence type="ECO:0000256" key="4">
    <source>
        <dbReference type="ARBA" id="ARBA00023136"/>
    </source>
</evidence>
<feature type="transmembrane region" description="Helical" evidence="6">
    <location>
        <begin position="102"/>
        <end position="127"/>
    </location>
</feature>
<dbReference type="PANTHER" id="PTHR43066:SF12">
    <property type="entry name" value="RHOMBOID DOMAIN-CONTAINING 2"/>
    <property type="match status" value="1"/>
</dbReference>
<evidence type="ECO:0000256" key="3">
    <source>
        <dbReference type="ARBA" id="ARBA00022989"/>
    </source>
</evidence>
<dbReference type="PaxDb" id="8022-A0A060XI92"/>
<feature type="domain" description="Peptidase S54 rhomboid" evidence="7">
    <location>
        <begin position="61"/>
        <end position="199"/>
    </location>
</feature>
<protein>
    <recommendedName>
        <fullName evidence="7">Peptidase S54 rhomboid domain-containing protein</fullName>
    </recommendedName>
</protein>
<gene>
    <name evidence="8" type="ORF">GSONMT00035077001</name>
</gene>
<dbReference type="Pfam" id="PF01694">
    <property type="entry name" value="Rhomboid"/>
    <property type="match status" value="1"/>
</dbReference>
<feature type="region of interest" description="Disordered" evidence="5">
    <location>
        <begin position="310"/>
        <end position="374"/>
    </location>
</feature>
<feature type="transmembrane region" description="Helical" evidence="6">
    <location>
        <begin position="21"/>
        <end position="46"/>
    </location>
</feature>
<dbReference type="SUPFAM" id="SSF144091">
    <property type="entry name" value="Rhomboid-like"/>
    <property type="match status" value="1"/>
</dbReference>
<dbReference type="GO" id="GO:0016020">
    <property type="term" value="C:membrane"/>
    <property type="evidence" value="ECO:0007669"/>
    <property type="project" value="UniProtKB-SubCell"/>
</dbReference>
<proteinExistence type="predicted"/>
<keyword evidence="3 6" id="KW-1133">Transmembrane helix</keyword>
<dbReference type="EMBL" id="FR905434">
    <property type="protein sequence ID" value="CDQ79298.1"/>
    <property type="molecule type" value="Genomic_DNA"/>
</dbReference>
<evidence type="ECO:0000313" key="9">
    <source>
        <dbReference type="Proteomes" id="UP000193380"/>
    </source>
</evidence>
<keyword evidence="2 6" id="KW-0812">Transmembrane</keyword>
<sequence>MISRIVLKDMVQGFKSFTPEFMLTSGIVSVIVVSFVLFTVTTFFGLSEDVFSLGTTVFGNGHVHKLITYSFHHKSVTQLLLSIGVLGPLCGGIEKSVGTVRFLFMFLLLSISTGVLYSILGLLLFGASAQNQVEGFIPVSLSLMGMATVHSRMVKGFLFGVTVPMLALPWLFLFIITLLVPHTVFLCNVIAIIAGEIYGKGWLSLLDMSDARASVLDKKMPFRLLRNIGVLYVPASIEARRKTVHPPIIPTPGSYPVQAYAPMSSTSNLQATETTPKTFEGWAHSYYTQGSPVQLSGYYGHNDGYGIKDSFGPSHGHGHKHGHSCSHSQGHGHSHEHSFGHGLSHGHASASQTSSHWAPVAQHPHSQHSHLSPLSVSVSVPQSFTANMPESLTESVMVHPGAPVSSLTD</sequence>
<dbReference type="InterPro" id="IPR035952">
    <property type="entry name" value="Rhomboid-like_sf"/>
</dbReference>
<evidence type="ECO:0000256" key="1">
    <source>
        <dbReference type="ARBA" id="ARBA00004141"/>
    </source>
</evidence>
<evidence type="ECO:0000256" key="6">
    <source>
        <dbReference type="SAM" id="Phobius"/>
    </source>
</evidence>
<dbReference type="Gene3D" id="1.20.1540.10">
    <property type="entry name" value="Rhomboid-like"/>
    <property type="match status" value="1"/>
</dbReference>
<comment type="subcellular location">
    <subcellularLocation>
        <location evidence="1">Membrane</location>
        <topology evidence="1">Multi-pass membrane protein</topology>
    </subcellularLocation>
</comment>
<dbReference type="AlphaFoldDB" id="A0A060XI92"/>
<evidence type="ECO:0000256" key="5">
    <source>
        <dbReference type="SAM" id="MobiDB-lite"/>
    </source>
</evidence>
<keyword evidence="4 6" id="KW-0472">Membrane</keyword>
<dbReference type="PANTHER" id="PTHR43066">
    <property type="entry name" value="RHOMBOID-RELATED PROTEIN"/>
    <property type="match status" value="1"/>
</dbReference>
<dbReference type="GO" id="GO:0004252">
    <property type="term" value="F:serine-type endopeptidase activity"/>
    <property type="evidence" value="ECO:0007669"/>
    <property type="project" value="InterPro"/>
</dbReference>
<evidence type="ECO:0000259" key="7">
    <source>
        <dbReference type="Pfam" id="PF01694"/>
    </source>
</evidence>
<dbReference type="InterPro" id="IPR022764">
    <property type="entry name" value="Peptidase_S54_rhomboid_dom"/>
</dbReference>
<accession>A0A060XI92</accession>
<dbReference type="STRING" id="8022.A0A060XI92"/>
<feature type="transmembrane region" description="Helical" evidence="6">
    <location>
        <begin position="157"/>
        <end position="180"/>
    </location>
</feature>
<reference evidence="8" key="1">
    <citation type="journal article" date="2014" name="Nat. Commun.">
        <title>The rainbow trout genome provides novel insights into evolution after whole-genome duplication in vertebrates.</title>
        <authorList>
            <person name="Berthelot C."/>
            <person name="Brunet F."/>
            <person name="Chalopin D."/>
            <person name="Juanchich A."/>
            <person name="Bernard M."/>
            <person name="Noel B."/>
            <person name="Bento P."/>
            <person name="Da Silva C."/>
            <person name="Labadie K."/>
            <person name="Alberti A."/>
            <person name="Aury J.M."/>
            <person name="Louis A."/>
            <person name="Dehais P."/>
            <person name="Bardou P."/>
            <person name="Montfort J."/>
            <person name="Klopp C."/>
            <person name="Cabau C."/>
            <person name="Gaspin C."/>
            <person name="Thorgaard G.H."/>
            <person name="Boussaha M."/>
            <person name="Quillet E."/>
            <person name="Guyomard R."/>
            <person name="Galiana D."/>
            <person name="Bobe J."/>
            <person name="Volff J.N."/>
            <person name="Genet C."/>
            <person name="Wincker P."/>
            <person name="Jaillon O."/>
            <person name="Roest Crollius H."/>
            <person name="Guiguen Y."/>
        </authorList>
    </citation>
    <scope>NUCLEOTIDE SEQUENCE [LARGE SCALE GENOMIC DNA]</scope>
</reference>
<reference evidence="8" key="2">
    <citation type="submission" date="2014-03" db="EMBL/GenBank/DDBJ databases">
        <authorList>
            <person name="Genoscope - CEA"/>
        </authorList>
    </citation>
    <scope>NUCLEOTIDE SEQUENCE</scope>
</reference>
<name>A0A060XI92_ONCMY</name>
<evidence type="ECO:0000256" key="2">
    <source>
        <dbReference type="ARBA" id="ARBA00022692"/>
    </source>
</evidence>
<feature type="compositionally biased region" description="Low complexity" evidence="5">
    <location>
        <begin position="340"/>
        <end position="349"/>
    </location>
</feature>